<feature type="transmembrane region" description="Helical" evidence="1">
    <location>
        <begin position="140"/>
        <end position="160"/>
    </location>
</feature>
<dbReference type="RefSeq" id="WP_148947797.1">
    <property type="nucleotide sequence ID" value="NZ_JBNILU010000004.1"/>
</dbReference>
<keyword evidence="1" id="KW-1133">Transmembrane helix</keyword>
<dbReference type="NCBIfam" id="NF041644">
    <property type="entry name" value="CBO0543_fam"/>
    <property type="match status" value="1"/>
</dbReference>
<dbReference type="EMBL" id="VTEH01000014">
    <property type="protein sequence ID" value="TYR73961.1"/>
    <property type="molecule type" value="Genomic_DNA"/>
</dbReference>
<protein>
    <submittedName>
        <fullName evidence="2">Uncharacterized protein</fullName>
    </submittedName>
</protein>
<keyword evidence="1" id="KW-0812">Transmembrane</keyword>
<dbReference type="AlphaFoldDB" id="A0A5D4K9A5"/>
<name>A0A5D4K9A5_9BACI</name>
<evidence type="ECO:0000313" key="3">
    <source>
        <dbReference type="Proteomes" id="UP000323317"/>
    </source>
</evidence>
<gene>
    <name evidence="2" type="ORF">FZC79_16000</name>
</gene>
<proteinExistence type="predicted"/>
<organism evidence="2 3">
    <name type="scientific">Rossellomorea vietnamensis</name>
    <dbReference type="NCBI Taxonomy" id="218284"/>
    <lineage>
        <taxon>Bacteria</taxon>
        <taxon>Bacillati</taxon>
        <taxon>Bacillota</taxon>
        <taxon>Bacilli</taxon>
        <taxon>Bacillales</taxon>
        <taxon>Bacillaceae</taxon>
        <taxon>Rossellomorea</taxon>
    </lineage>
</organism>
<dbReference type="InterPro" id="IPR048147">
    <property type="entry name" value="CBO0543-like"/>
</dbReference>
<dbReference type="Proteomes" id="UP000323317">
    <property type="component" value="Unassembled WGS sequence"/>
</dbReference>
<comment type="caution">
    <text evidence="2">The sequence shown here is derived from an EMBL/GenBank/DDBJ whole genome shotgun (WGS) entry which is preliminary data.</text>
</comment>
<sequence length="176" mass="20661">MRRKKVSALLSIMFLTFTTLTGAILLPFAIIKQPFKDWLIVFLVSVIGNSTIDRYLVTQGYLKYTIRPLREKVKIHLPFDYIHYPLMLLYYNQWTLNSKPAGIIFKMFPFVIPQVVMETIAERKTDLITWRKGWTWYHSFISLVLKLLICRGIISLVRIINNDTLSVKDTPFKSDN</sequence>
<evidence type="ECO:0000256" key="1">
    <source>
        <dbReference type="SAM" id="Phobius"/>
    </source>
</evidence>
<evidence type="ECO:0000313" key="2">
    <source>
        <dbReference type="EMBL" id="TYR73961.1"/>
    </source>
</evidence>
<keyword evidence="1" id="KW-0472">Membrane</keyword>
<accession>A0A5D4K9A5</accession>
<reference evidence="2 3" key="1">
    <citation type="submission" date="2019-08" db="EMBL/GenBank/DDBJ databases">
        <title>Bacillus genomes from the desert of Cuatro Cienegas, Coahuila.</title>
        <authorList>
            <person name="Olmedo-Alvarez G."/>
        </authorList>
    </citation>
    <scope>NUCLEOTIDE SEQUENCE [LARGE SCALE GENOMIC DNA]</scope>
    <source>
        <strain evidence="2 3">CH40_1T</strain>
    </source>
</reference>
<feature type="transmembrane region" description="Helical" evidence="1">
    <location>
        <begin position="38"/>
        <end position="57"/>
    </location>
</feature>